<dbReference type="PRINTS" id="PR01036">
    <property type="entry name" value="TCRTETB"/>
</dbReference>
<feature type="transmembrane region" description="Helical" evidence="7">
    <location>
        <begin position="61"/>
        <end position="82"/>
    </location>
</feature>
<reference evidence="9 10" key="1">
    <citation type="submission" date="2017-03" db="EMBL/GenBank/DDBJ databases">
        <title>Genome sequence of Clostridium oryzae DSM 28571.</title>
        <authorList>
            <person name="Poehlein A."/>
            <person name="Daniel R."/>
        </authorList>
    </citation>
    <scope>NUCLEOTIDE SEQUENCE [LARGE SCALE GENOMIC DNA]</scope>
    <source>
        <strain evidence="9 10">DSM 28571</strain>
    </source>
</reference>
<keyword evidence="5 7" id="KW-1133">Transmembrane helix</keyword>
<organism evidence="9 10">
    <name type="scientific">Clostridium oryzae</name>
    <dbReference type="NCBI Taxonomy" id="1450648"/>
    <lineage>
        <taxon>Bacteria</taxon>
        <taxon>Bacillati</taxon>
        <taxon>Bacillota</taxon>
        <taxon>Clostridia</taxon>
        <taxon>Eubacteriales</taxon>
        <taxon>Clostridiaceae</taxon>
        <taxon>Clostridium</taxon>
    </lineage>
</organism>
<dbReference type="NCBIfam" id="TIGR00711">
    <property type="entry name" value="efflux_EmrB"/>
    <property type="match status" value="1"/>
</dbReference>
<feature type="transmembrane region" description="Helical" evidence="7">
    <location>
        <begin position="234"/>
        <end position="254"/>
    </location>
</feature>
<evidence type="ECO:0000313" key="10">
    <source>
        <dbReference type="Proteomes" id="UP000190080"/>
    </source>
</evidence>
<dbReference type="Pfam" id="PF07690">
    <property type="entry name" value="MFS_1"/>
    <property type="match status" value="1"/>
</dbReference>
<name>A0A1V4IQS4_9CLOT</name>
<evidence type="ECO:0000256" key="6">
    <source>
        <dbReference type="ARBA" id="ARBA00023136"/>
    </source>
</evidence>
<feature type="transmembrane region" description="Helical" evidence="7">
    <location>
        <begin position="177"/>
        <end position="198"/>
    </location>
</feature>
<feature type="transmembrane region" description="Helical" evidence="7">
    <location>
        <begin position="339"/>
        <end position="359"/>
    </location>
</feature>
<dbReference type="PANTHER" id="PTHR42718">
    <property type="entry name" value="MAJOR FACILITATOR SUPERFAMILY MULTIDRUG TRANSPORTER MFSC"/>
    <property type="match status" value="1"/>
</dbReference>
<dbReference type="CDD" id="cd17503">
    <property type="entry name" value="MFS_LmrB_MDR_like"/>
    <property type="match status" value="1"/>
</dbReference>
<proteinExistence type="predicted"/>
<feature type="transmembrane region" description="Helical" evidence="7">
    <location>
        <begin position="274"/>
        <end position="299"/>
    </location>
</feature>
<accession>A0A1V4IQS4</accession>
<feature type="transmembrane region" description="Helical" evidence="7">
    <location>
        <begin position="150"/>
        <end position="171"/>
    </location>
</feature>
<evidence type="ECO:0000259" key="8">
    <source>
        <dbReference type="PROSITE" id="PS50850"/>
    </source>
</evidence>
<feature type="transmembrane region" description="Helical" evidence="7">
    <location>
        <begin position="305"/>
        <end position="327"/>
    </location>
</feature>
<evidence type="ECO:0000256" key="1">
    <source>
        <dbReference type="ARBA" id="ARBA00004651"/>
    </source>
</evidence>
<dbReference type="InterPro" id="IPR011701">
    <property type="entry name" value="MFS"/>
</dbReference>
<gene>
    <name evidence="9" type="primary">emrY</name>
    <name evidence="9" type="ORF">CLORY_18610</name>
</gene>
<keyword evidence="4 7" id="KW-0812">Transmembrane</keyword>
<dbReference type="STRING" id="1450648.CLORY_18610"/>
<keyword evidence="3" id="KW-1003">Cell membrane</keyword>
<evidence type="ECO:0000256" key="2">
    <source>
        <dbReference type="ARBA" id="ARBA00022448"/>
    </source>
</evidence>
<feature type="transmembrane region" description="Helical" evidence="7">
    <location>
        <begin position="365"/>
        <end position="383"/>
    </location>
</feature>
<feature type="transmembrane region" description="Helical" evidence="7">
    <location>
        <begin position="448"/>
        <end position="474"/>
    </location>
</feature>
<feature type="transmembrane region" description="Helical" evidence="7">
    <location>
        <begin position="404"/>
        <end position="428"/>
    </location>
</feature>
<dbReference type="PROSITE" id="PS50850">
    <property type="entry name" value="MFS"/>
    <property type="match status" value="1"/>
</dbReference>
<dbReference type="InterPro" id="IPR036259">
    <property type="entry name" value="MFS_trans_sf"/>
</dbReference>
<evidence type="ECO:0000256" key="7">
    <source>
        <dbReference type="SAM" id="Phobius"/>
    </source>
</evidence>
<dbReference type="EMBL" id="MZGV01000016">
    <property type="protein sequence ID" value="OPJ62253.1"/>
    <property type="molecule type" value="Genomic_DNA"/>
</dbReference>
<evidence type="ECO:0000256" key="3">
    <source>
        <dbReference type="ARBA" id="ARBA00022475"/>
    </source>
</evidence>
<evidence type="ECO:0000313" key="9">
    <source>
        <dbReference type="EMBL" id="OPJ62253.1"/>
    </source>
</evidence>
<dbReference type="GO" id="GO:0005886">
    <property type="term" value="C:plasma membrane"/>
    <property type="evidence" value="ECO:0007669"/>
    <property type="project" value="UniProtKB-SubCell"/>
</dbReference>
<dbReference type="GO" id="GO:0022857">
    <property type="term" value="F:transmembrane transporter activity"/>
    <property type="evidence" value="ECO:0007669"/>
    <property type="project" value="InterPro"/>
</dbReference>
<evidence type="ECO:0000256" key="5">
    <source>
        <dbReference type="ARBA" id="ARBA00022989"/>
    </source>
</evidence>
<feature type="transmembrane region" description="Helical" evidence="7">
    <location>
        <begin position="210"/>
        <end position="228"/>
    </location>
</feature>
<dbReference type="OrthoDB" id="102502at2"/>
<feature type="transmembrane region" description="Helical" evidence="7">
    <location>
        <begin position="20"/>
        <end position="41"/>
    </location>
</feature>
<dbReference type="PANTHER" id="PTHR42718:SF43">
    <property type="entry name" value="LINCOMYCIN RESISTANCE PROTEIN LMRB"/>
    <property type="match status" value="1"/>
</dbReference>
<dbReference type="Proteomes" id="UP000190080">
    <property type="component" value="Unassembled WGS sequence"/>
</dbReference>
<comment type="subcellular location">
    <subcellularLocation>
        <location evidence="1">Cell membrane</location>
        <topology evidence="1">Multi-pass membrane protein</topology>
    </subcellularLocation>
</comment>
<evidence type="ECO:0000256" key="4">
    <source>
        <dbReference type="ARBA" id="ARBA00022692"/>
    </source>
</evidence>
<feature type="transmembrane region" description="Helical" evidence="7">
    <location>
        <begin position="89"/>
        <end position="112"/>
    </location>
</feature>
<protein>
    <submittedName>
        <fullName evidence="9">Putative multidrug resistance protein EmrY</fullName>
    </submittedName>
</protein>
<comment type="caution">
    <text evidence="9">The sequence shown here is derived from an EMBL/GenBank/DDBJ whole genome shotgun (WGS) entry which is preliminary data.</text>
</comment>
<dbReference type="SUPFAM" id="SSF103473">
    <property type="entry name" value="MFS general substrate transporter"/>
    <property type="match status" value="1"/>
</dbReference>
<keyword evidence="6 7" id="KW-0472">Membrane</keyword>
<keyword evidence="2" id="KW-0813">Transport</keyword>
<dbReference type="InterPro" id="IPR004638">
    <property type="entry name" value="EmrB-like"/>
</dbReference>
<dbReference type="RefSeq" id="WP_079423584.1">
    <property type="nucleotide sequence ID" value="NZ_MZGV01000016.1"/>
</dbReference>
<dbReference type="AlphaFoldDB" id="A0A1V4IQS4"/>
<sequence>MVEFEDNLVLRDRKNNNYNVGAITAVLTISGFFCMLNETVLNMALKSIMSQFGITAITAQWLSTGYMLIMGISIPISAFLIQSYKTRQLYIASMIIFILGTIISGLAPAFPILLAGRLIQAVGTGILIPNIVNTLIIINPEEKRGRALGIFNLVMFFAPAIGPVLSGLIIQNLSWRWLFFSILPFTIIALILGSMFVANVTDISKPKVDVVSIILSTVGFGCIIYGASNIGNSAVYLMVIPFIISGISLAGFVVRQLRLKEPLLDMNAFRYPMFSIGTVLIIIMHMVNFAIMLMLPMFMEGAMGLSAFTAGLIMLPGGIINGIIAPLAGSLYDKHGPKVLIFPGFLISTAVFIIFSRAISVKISIALIIILHCISLIAVGMINTPTQTNSLNQLTPKLYPHGTAITNTLQQIGGAFGTSLFVAIMSAGQKNYLNNIANGHGAANQANALAYGVRLSLTVAVGILIVAVVLSFFLKRNTESVRTEN</sequence>
<dbReference type="InterPro" id="IPR020846">
    <property type="entry name" value="MFS_dom"/>
</dbReference>
<feature type="domain" description="Major facilitator superfamily (MFS) profile" evidence="8">
    <location>
        <begin position="23"/>
        <end position="479"/>
    </location>
</feature>
<feature type="transmembrane region" description="Helical" evidence="7">
    <location>
        <begin position="118"/>
        <end position="138"/>
    </location>
</feature>
<keyword evidence="10" id="KW-1185">Reference proteome</keyword>
<dbReference type="Gene3D" id="1.20.1720.10">
    <property type="entry name" value="Multidrug resistance protein D"/>
    <property type="match status" value="1"/>
</dbReference>
<dbReference type="Gene3D" id="1.20.1250.20">
    <property type="entry name" value="MFS general substrate transporter like domains"/>
    <property type="match status" value="1"/>
</dbReference>